<protein>
    <submittedName>
        <fullName evidence="8">Cytochrome P450</fullName>
    </submittedName>
</protein>
<evidence type="ECO:0000256" key="4">
    <source>
        <dbReference type="ARBA" id="ARBA00023002"/>
    </source>
</evidence>
<evidence type="ECO:0000256" key="2">
    <source>
        <dbReference type="ARBA" id="ARBA00022617"/>
    </source>
</evidence>
<keyword evidence="6 7" id="KW-0503">Monooxygenase</keyword>
<dbReference type="PROSITE" id="PS00086">
    <property type="entry name" value="CYTOCHROME_P450"/>
    <property type="match status" value="1"/>
</dbReference>
<keyword evidence="3 7" id="KW-0479">Metal-binding</keyword>
<dbReference type="InterPro" id="IPR001128">
    <property type="entry name" value="Cyt_P450"/>
</dbReference>
<evidence type="ECO:0000313" key="9">
    <source>
        <dbReference type="Proteomes" id="UP000516230"/>
    </source>
</evidence>
<comment type="similarity">
    <text evidence="1 7">Belongs to the cytochrome P450 family.</text>
</comment>
<dbReference type="InterPro" id="IPR017972">
    <property type="entry name" value="Cyt_P450_CS"/>
</dbReference>
<dbReference type="KEGG" id="sgj:IAG43_33415"/>
<proteinExistence type="inferred from homology"/>
<keyword evidence="9" id="KW-1185">Reference proteome</keyword>
<dbReference type="InterPro" id="IPR036396">
    <property type="entry name" value="Cyt_P450_sf"/>
</dbReference>
<dbReference type="Pfam" id="PF00067">
    <property type="entry name" value="p450"/>
    <property type="match status" value="1"/>
</dbReference>
<dbReference type="PANTHER" id="PTHR46696">
    <property type="entry name" value="P450, PUTATIVE (EUROFUNG)-RELATED"/>
    <property type="match status" value="1"/>
</dbReference>
<dbReference type="Proteomes" id="UP000516230">
    <property type="component" value="Plasmid unnamed2"/>
</dbReference>
<organism evidence="8 9">
    <name type="scientific">Streptomyces genisteinicus</name>
    <dbReference type="NCBI Taxonomy" id="2768068"/>
    <lineage>
        <taxon>Bacteria</taxon>
        <taxon>Bacillati</taxon>
        <taxon>Actinomycetota</taxon>
        <taxon>Actinomycetes</taxon>
        <taxon>Kitasatosporales</taxon>
        <taxon>Streptomycetaceae</taxon>
        <taxon>Streptomyces</taxon>
    </lineage>
</organism>
<dbReference type="GO" id="GO:0004497">
    <property type="term" value="F:monooxygenase activity"/>
    <property type="evidence" value="ECO:0007669"/>
    <property type="project" value="UniProtKB-KW"/>
</dbReference>
<keyword evidence="8" id="KW-0614">Plasmid</keyword>
<evidence type="ECO:0000256" key="5">
    <source>
        <dbReference type="ARBA" id="ARBA00023004"/>
    </source>
</evidence>
<sequence length="414" mass="46207">MSELEAERRARYQATVVQEFLRKTAEEGDPYAAILLVPDSPYPLYEQIRARGTLHRSAVGAWTTASHRVANQILRDRRFGVRTAEGAKPPEFMPFDNSMLGLDPPDHTRLRRLATPSLNPRRLAHWQPHVERFTGELVDEMLAGRDQVNFMRAFAQQLPLRVIGDLVGIPPRHRPLFFRLSRRMAYLLDGVATVQAARGAAAAIEEMTAMFHDIIAERKADPREDLISDLLPAVEDGRLSMDEMVPMCMFLPLAGTETTVNLIGNGLLALLEHPEQWKMLVADPSLAPAVVRETLRYDAPVQQYRRIAHTDVELEGELIATGDEVTICAGGTNRDPEAYPDPERFDITRDPGPENLAFSSGIHFCLGAALARMEAETALAALAERVPGIRQDGPVRRRGSFIIRGMLQFPVALR</sequence>
<evidence type="ECO:0000256" key="3">
    <source>
        <dbReference type="ARBA" id="ARBA00022723"/>
    </source>
</evidence>
<reference evidence="8 9" key="1">
    <citation type="submission" date="2020-08" db="EMBL/GenBank/DDBJ databases">
        <title>A novel species.</title>
        <authorList>
            <person name="Gao J."/>
        </authorList>
    </citation>
    <scope>NUCLEOTIDE SEQUENCE [LARGE SCALE GENOMIC DNA]</scope>
    <source>
        <strain evidence="8 9">CRPJ-33</strain>
        <plasmid evidence="8 9">unnamed2</plasmid>
    </source>
</reference>
<keyword evidence="5 7" id="KW-0408">Iron</keyword>
<dbReference type="PRINTS" id="PR00385">
    <property type="entry name" value="P450"/>
</dbReference>
<keyword evidence="2 7" id="KW-0349">Heme</keyword>
<evidence type="ECO:0000313" key="8">
    <source>
        <dbReference type="EMBL" id="QNP67847.1"/>
    </source>
</evidence>
<dbReference type="Gene3D" id="1.10.630.10">
    <property type="entry name" value="Cytochrome P450"/>
    <property type="match status" value="1"/>
</dbReference>
<dbReference type="AlphaFoldDB" id="A0A7H0I4Y1"/>
<evidence type="ECO:0000256" key="7">
    <source>
        <dbReference type="RuleBase" id="RU000461"/>
    </source>
</evidence>
<accession>A0A7H0I4Y1</accession>
<evidence type="ECO:0000256" key="6">
    <source>
        <dbReference type="ARBA" id="ARBA00023033"/>
    </source>
</evidence>
<geneLocation type="plasmid" evidence="8 9">
    <name>unnamed2</name>
</geneLocation>
<gene>
    <name evidence="8" type="ORF">IAG43_33415</name>
</gene>
<dbReference type="PANTHER" id="PTHR46696:SF1">
    <property type="entry name" value="CYTOCHROME P450 YJIB-RELATED"/>
    <property type="match status" value="1"/>
</dbReference>
<dbReference type="PRINTS" id="PR00359">
    <property type="entry name" value="BP450"/>
</dbReference>
<dbReference type="GO" id="GO:0016705">
    <property type="term" value="F:oxidoreductase activity, acting on paired donors, with incorporation or reduction of molecular oxygen"/>
    <property type="evidence" value="ECO:0007669"/>
    <property type="project" value="InterPro"/>
</dbReference>
<dbReference type="FunFam" id="1.10.630.10:FF:000018">
    <property type="entry name" value="Cytochrome P450 monooxygenase"/>
    <property type="match status" value="1"/>
</dbReference>
<name>A0A7H0I4Y1_9ACTN</name>
<dbReference type="EMBL" id="CP060826">
    <property type="protein sequence ID" value="QNP67847.1"/>
    <property type="molecule type" value="Genomic_DNA"/>
</dbReference>
<dbReference type="RefSeq" id="WP_187744890.1">
    <property type="nucleotide sequence ID" value="NZ_CP060826.1"/>
</dbReference>
<dbReference type="CDD" id="cd20625">
    <property type="entry name" value="CYP164-like"/>
    <property type="match status" value="1"/>
</dbReference>
<dbReference type="GO" id="GO:0020037">
    <property type="term" value="F:heme binding"/>
    <property type="evidence" value="ECO:0007669"/>
    <property type="project" value="InterPro"/>
</dbReference>
<dbReference type="GO" id="GO:0005506">
    <property type="term" value="F:iron ion binding"/>
    <property type="evidence" value="ECO:0007669"/>
    <property type="project" value="InterPro"/>
</dbReference>
<dbReference type="SUPFAM" id="SSF48264">
    <property type="entry name" value="Cytochrome P450"/>
    <property type="match status" value="1"/>
</dbReference>
<evidence type="ECO:0000256" key="1">
    <source>
        <dbReference type="ARBA" id="ARBA00010617"/>
    </source>
</evidence>
<keyword evidence="4 7" id="KW-0560">Oxidoreductase</keyword>
<dbReference type="InterPro" id="IPR002397">
    <property type="entry name" value="Cyt_P450_B"/>
</dbReference>